<dbReference type="EMBL" id="JAVXUO010001480">
    <property type="protein sequence ID" value="KAK2981969.1"/>
    <property type="molecule type" value="Genomic_DNA"/>
</dbReference>
<dbReference type="PANTHER" id="PTHR37984">
    <property type="entry name" value="PROTEIN CBG26694"/>
    <property type="match status" value="1"/>
</dbReference>
<dbReference type="AlphaFoldDB" id="A0AA88RB21"/>
<dbReference type="Proteomes" id="UP001187471">
    <property type="component" value="Unassembled WGS sequence"/>
</dbReference>
<feature type="domain" description="Reverse transcriptase/retrotransposon-derived protein RNase H-like" evidence="2">
    <location>
        <begin position="53"/>
        <end position="98"/>
    </location>
</feature>
<keyword evidence="4" id="KW-1185">Reference proteome</keyword>
<name>A0AA88RB21_9ASTE</name>
<dbReference type="InterPro" id="IPR041577">
    <property type="entry name" value="RT_RNaseH_2"/>
</dbReference>
<sequence length="99" mass="10913">MNSQIISDKSQRSYGLDNVVFLGFIVLARGLKPNPSKIKLIVEWPFPRAIEKWSKEAEEAFNLIKTAISNALNLVPSDFDKLSTMDCDASHVGIGAAFS</sequence>
<dbReference type="InterPro" id="IPR050951">
    <property type="entry name" value="Retrovirus_Pol_polyprotein"/>
</dbReference>
<comment type="caution">
    <text evidence="3">The sequence shown here is derived from an EMBL/GenBank/DDBJ whole genome shotgun (WGS) entry which is preliminary data.</text>
</comment>
<evidence type="ECO:0000256" key="1">
    <source>
        <dbReference type="ARBA" id="ARBA00023268"/>
    </source>
</evidence>
<dbReference type="SUPFAM" id="SSF56672">
    <property type="entry name" value="DNA/RNA polymerases"/>
    <property type="match status" value="1"/>
</dbReference>
<proteinExistence type="predicted"/>
<dbReference type="InterPro" id="IPR043502">
    <property type="entry name" value="DNA/RNA_pol_sf"/>
</dbReference>
<dbReference type="PANTHER" id="PTHR37984:SF5">
    <property type="entry name" value="PROTEIN NYNRIN-LIKE"/>
    <property type="match status" value="1"/>
</dbReference>
<accession>A0AA88RB21</accession>
<dbReference type="Pfam" id="PF17919">
    <property type="entry name" value="RT_RNaseH_2"/>
    <property type="match status" value="1"/>
</dbReference>
<keyword evidence="1" id="KW-0511">Multifunctional enzyme</keyword>
<evidence type="ECO:0000313" key="3">
    <source>
        <dbReference type="EMBL" id="KAK2981969.1"/>
    </source>
</evidence>
<gene>
    <name evidence="3" type="ORF">RJ640_019189</name>
</gene>
<protein>
    <recommendedName>
        <fullName evidence="2">Reverse transcriptase/retrotransposon-derived protein RNase H-like domain-containing protein</fullName>
    </recommendedName>
</protein>
<evidence type="ECO:0000313" key="4">
    <source>
        <dbReference type="Proteomes" id="UP001187471"/>
    </source>
</evidence>
<reference evidence="3" key="1">
    <citation type="submission" date="2022-12" db="EMBL/GenBank/DDBJ databases">
        <title>Draft genome assemblies for two species of Escallonia (Escalloniales).</title>
        <authorList>
            <person name="Chanderbali A."/>
            <person name="Dervinis C."/>
            <person name="Anghel I."/>
            <person name="Soltis D."/>
            <person name="Soltis P."/>
            <person name="Zapata F."/>
        </authorList>
    </citation>
    <scope>NUCLEOTIDE SEQUENCE</scope>
    <source>
        <strain evidence="3">UCBG92.1500</strain>
        <tissue evidence="3">Leaf</tissue>
    </source>
</reference>
<organism evidence="3 4">
    <name type="scientific">Escallonia rubra</name>
    <dbReference type="NCBI Taxonomy" id="112253"/>
    <lineage>
        <taxon>Eukaryota</taxon>
        <taxon>Viridiplantae</taxon>
        <taxon>Streptophyta</taxon>
        <taxon>Embryophyta</taxon>
        <taxon>Tracheophyta</taxon>
        <taxon>Spermatophyta</taxon>
        <taxon>Magnoliopsida</taxon>
        <taxon>eudicotyledons</taxon>
        <taxon>Gunneridae</taxon>
        <taxon>Pentapetalae</taxon>
        <taxon>asterids</taxon>
        <taxon>campanulids</taxon>
        <taxon>Escalloniales</taxon>
        <taxon>Escalloniaceae</taxon>
        <taxon>Escallonia</taxon>
    </lineage>
</organism>
<dbReference type="GO" id="GO:0003824">
    <property type="term" value="F:catalytic activity"/>
    <property type="evidence" value="ECO:0007669"/>
    <property type="project" value="UniProtKB-KW"/>
</dbReference>
<evidence type="ECO:0000259" key="2">
    <source>
        <dbReference type="Pfam" id="PF17919"/>
    </source>
</evidence>